<dbReference type="AlphaFoldDB" id="A0A7W3J6F3"/>
<organism evidence="1 2">
    <name type="scientific">Promicromonospora sukumoe</name>
    <dbReference type="NCBI Taxonomy" id="88382"/>
    <lineage>
        <taxon>Bacteria</taxon>
        <taxon>Bacillati</taxon>
        <taxon>Actinomycetota</taxon>
        <taxon>Actinomycetes</taxon>
        <taxon>Micrococcales</taxon>
        <taxon>Promicromonosporaceae</taxon>
        <taxon>Promicromonospora</taxon>
    </lineage>
</organism>
<dbReference type="InterPro" id="IPR025850">
    <property type="entry name" value="SUKH-3"/>
</dbReference>
<evidence type="ECO:0000313" key="1">
    <source>
        <dbReference type="EMBL" id="MBA8807034.1"/>
    </source>
</evidence>
<dbReference type="EMBL" id="JACGWV010000001">
    <property type="protein sequence ID" value="MBA8807034.1"/>
    <property type="molecule type" value="Genomic_DNA"/>
</dbReference>
<accession>A0A7W3J6F3</accession>
<comment type="caution">
    <text evidence="1">The sequence shown here is derived from an EMBL/GenBank/DDBJ whole genome shotgun (WGS) entry which is preliminary data.</text>
</comment>
<reference evidence="1 2" key="1">
    <citation type="submission" date="2020-07" db="EMBL/GenBank/DDBJ databases">
        <title>Sequencing the genomes of 1000 actinobacteria strains.</title>
        <authorList>
            <person name="Klenk H.-P."/>
        </authorList>
    </citation>
    <scope>NUCLEOTIDE SEQUENCE [LARGE SCALE GENOMIC DNA]</scope>
    <source>
        <strain evidence="1 2">DSM 44121</strain>
    </source>
</reference>
<keyword evidence="2" id="KW-1185">Reference proteome</keyword>
<evidence type="ECO:0008006" key="3">
    <source>
        <dbReference type="Google" id="ProtNLM"/>
    </source>
</evidence>
<dbReference type="RefSeq" id="WP_182614669.1">
    <property type="nucleotide sequence ID" value="NZ_BAAATF010000002.1"/>
</dbReference>
<name>A0A7W3J6F3_9MICO</name>
<proteinExistence type="predicted"/>
<protein>
    <recommendedName>
        <fullName evidence="3">SUKH-3 immunity protein of toxin-antitoxin system</fullName>
    </recommendedName>
</protein>
<gene>
    <name evidence="1" type="ORF">FHX71_000976</name>
</gene>
<dbReference type="Pfam" id="PF14433">
    <property type="entry name" value="SUKH-3"/>
    <property type="match status" value="1"/>
</dbReference>
<sequence>MFDDVTVTTLTQAGWFPGRSISIDLWVAQLRDEGVEVHAAATAFLTEFGGLSVVYRGPGISRARESFALDPEECVGEGDRFLEWSQDLGRQIVPVGSLSDGRFFLGLDEGSELYSVEAFVKTFGPMPVAMDRLVLGGMPEAVDETVAGR</sequence>
<dbReference type="Proteomes" id="UP000540568">
    <property type="component" value="Unassembled WGS sequence"/>
</dbReference>
<evidence type="ECO:0000313" key="2">
    <source>
        <dbReference type="Proteomes" id="UP000540568"/>
    </source>
</evidence>